<keyword evidence="7" id="KW-0624">Polysaccharide degradation</keyword>
<comment type="caution">
    <text evidence="14">The sequence shown here is derived from an EMBL/GenBank/DDBJ whole genome shotgun (WGS) entry which is preliminary data.</text>
</comment>
<dbReference type="EC" id="3.2.1.25" evidence="3"/>
<dbReference type="SUPFAM" id="SSF49785">
    <property type="entry name" value="Galactose-binding domain-like"/>
    <property type="match status" value="1"/>
</dbReference>
<dbReference type="InterPro" id="IPR054593">
    <property type="entry name" value="Beta-mannosidase-like_N2"/>
</dbReference>
<keyword evidence="6" id="KW-0326">Glycosidase</keyword>
<dbReference type="FunFam" id="2.60.120.260:FF:000118">
    <property type="entry name" value="Beta-mannosidase B"/>
    <property type="match status" value="1"/>
</dbReference>
<evidence type="ECO:0000256" key="4">
    <source>
        <dbReference type="ARBA" id="ARBA00022801"/>
    </source>
</evidence>
<dbReference type="Pfam" id="PF17786">
    <property type="entry name" value="Mannosidase_ig"/>
    <property type="match status" value="1"/>
</dbReference>
<evidence type="ECO:0000259" key="12">
    <source>
        <dbReference type="Pfam" id="PF17786"/>
    </source>
</evidence>
<evidence type="ECO:0000256" key="6">
    <source>
        <dbReference type="ARBA" id="ARBA00023295"/>
    </source>
</evidence>
<dbReference type="InterPro" id="IPR017853">
    <property type="entry name" value="GH"/>
</dbReference>
<dbReference type="InterPro" id="IPR050887">
    <property type="entry name" value="Beta-mannosidase_GH2"/>
</dbReference>
<gene>
    <name evidence="14" type="ORF">CC78DRAFT_469439</name>
</gene>
<dbReference type="OrthoDB" id="2866996at2759"/>
<evidence type="ECO:0000313" key="15">
    <source>
        <dbReference type="Proteomes" id="UP000800093"/>
    </source>
</evidence>
<dbReference type="InterPro" id="IPR041447">
    <property type="entry name" value="Mannosidase_ig"/>
</dbReference>
<evidence type="ECO:0000259" key="13">
    <source>
        <dbReference type="Pfam" id="PF22666"/>
    </source>
</evidence>
<keyword evidence="15" id="KW-1185">Reference proteome</keyword>
<dbReference type="Gene3D" id="2.60.120.260">
    <property type="entry name" value="Galactose-binding domain-like"/>
    <property type="match status" value="1"/>
</dbReference>
<dbReference type="SUPFAM" id="SSF49303">
    <property type="entry name" value="beta-Galactosidase/glucuronidase domain"/>
    <property type="match status" value="2"/>
</dbReference>
<evidence type="ECO:0000256" key="5">
    <source>
        <dbReference type="ARBA" id="ARBA00023277"/>
    </source>
</evidence>
<comment type="similarity">
    <text evidence="8">Belongs to the glycosyl hydrolase 2 family. Beta-mannosidase B subfamily.</text>
</comment>
<keyword evidence="5" id="KW-0119">Carbohydrate metabolism</keyword>
<dbReference type="GO" id="GO:0000272">
    <property type="term" value="P:polysaccharide catabolic process"/>
    <property type="evidence" value="ECO:0007669"/>
    <property type="project" value="UniProtKB-KW"/>
</dbReference>
<dbReference type="Proteomes" id="UP000800093">
    <property type="component" value="Unassembled WGS sequence"/>
</dbReference>
<protein>
    <recommendedName>
        <fullName evidence="9">Beta-mannosidase B</fullName>
        <ecNumber evidence="3">3.2.1.25</ecNumber>
    </recommendedName>
    <alternativeName>
        <fullName evidence="10">Mannanase B</fullName>
    </alternativeName>
</protein>
<dbReference type="Pfam" id="PF00703">
    <property type="entry name" value="Glyco_hydro_2"/>
    <property type="match status" value="1"/>
</dbReference>
<dbReference type="InterPro" id="IPR013783">
    <property type="entry name" value="Ig-like_fold"/>
</dbReference>
<dbReference type="EMBL" id="ML986650">
    <property type="protein sequence ID" value="KAF2261753.1"/>
    <property type="molecule type" value="Genomic_DNA"/>
</dbReference>
<dbReference type="PANTHER" id="PTHR43730:SF1">
    <property type="entry name" value="BETA-MANNOSIDASE"/>
    <property type="match status" value="1"/>
</dbReference>
<dbReference type="Pfam" id="PF22666">
    <property type="entry name" value="Glyco_hydro_2_N2"/>
    <property type="match status" value="1"/>
</dbReference>
<evidence type="ECO:0000259" key="11">
    <source>
        <dbReference type="Pfam" id="PF00703"/>
    </source>
</evidence>
<dbReference type="AlphaFoldDB" id="A0A9P4K6A7"/>
<dbReference type="Gene3D" id="2.60.40.10">
    <property type="entry name" value="Immunoglobulins"/>
    <property type="match status" value="1"/>
</dbReference>
<evidence type="ECO:0000256" key="1">
    <source>
        <dbReference type="ARBA" id="ARBA00000829"/>
    </source>
</evidence>
<evidence type="ECO:0000256" key="2">
    <source>
        <dbReference type="ARBA" id="ARBA00004740"/>
    </source>
</evidence>
<organism evidence="14 15">
    <name type="scientific">Lojkania enalia</name>
    <dbReference type="NCBI Taxonomy" id="147567"/>
    <lineage>
        <taxon>Eukaryota</taxon>
        <taxon>Fungi</taxon>
        <taxon>Dikarya</taxon>
        <taxon>Ascomycota</taxon>
        <taxon>Pezizomycotina</taxon>
        <taxon>Dothideomycetes</taxon>
        <taxon>Pleosporomycetidae</taxon>
        <taxon>Pleosporales</taxon>
        <taxon>Pleosporales incertae sedis</taxon>
        <taxon>Lojkania</taxon>
    </lineage>
</organism>
<evidence type="ECO:0000256" key="10">
    <source>
        <dbReference type="ARBA" id="ARBA00041614"/>
    </source>
</evidence>
<comment type="catalytic activity">
    <reaction evidence="1">
        <text>Hydrolysis of terminal, non-reducing beta-D-mannose residues in beta-D-mannosides.</text>
        <dbReference type="EC" id="3.2.1.25"/>
    </reaction>
</comment>
<dbReference type="InterPro" id="IPR036156">
    <property type="entry name" value="Beta-gal/glucu_dom_sf"/>
</dbReference>
<dbReference type="InterPro" id="IPR008979">
    <property type="entry name" value="Galactose-bd-like_sf"/>
</dbReference>
<proteinExistence type="inferred from homology"/>
<dbReference type="PANTHER" id="PTHR43730">
    <property type="entry name" value="BETA-MANNOSIDASE"/>
    <property type="match status" value="1"/>
</dbReference>
<evidence type="ECO:0000256" key="8">
    <source>
        <dbReference type="ARBA" id="ARBA00038429"/>
    </source>
</evidence>
<evidence type="ECO:0000313" key="14">
    <source>
        <dbReference type="EMBL" id="KAF2261753.1"/>
    </source>
</evidence>
<dbReference type="GO" id="GO:0006516">
    <property type="term" value="P:glycoprotein catabolic process"/>
    <property type="evidence" value="ECO:0007669"/>
    <property type="project" value="TreeGrafter"/>
</dbReference>
<sequence length="839" mass="95227">MAQASTVYHLTDGWDFKQADDAGEDAWLRVKRVPTNVHLDLIDNGKIPDPFLGFNELKAEWVADKTWTYRVKLPEIPPPQDSAVSVLAFDGLDTFATVKLNGAVILQSNNMFIPHRIDVTKQLQPGADNVLEIDFASARLRAIEIREAHPEHTWVGFNGDMSRLAVRKAQYHWGWDWGPVLNTCGPWRSVRLETYQSRISDLRIDYALEGGLKAVDGTITAKVEGLGGALVAFEVHSGDELVFKESANVSEGAASVQFHVNNPKLWYPHGYGDQPLYQVTATLSADGVNLHQATRRTGFRKGELVQEPDEIGKSFYFRINDVDVFCGGSDWIPADSFSPRVTLEKYRKWLEMMVDGYQVMIRVWGGGIWEEDCFYELCDELGVLVWQDFMFGCGNYPAFPEILESIRHECIANVGRLRHHPSVVIYAGNNEDYQVQEQFGLTYDYEDKNPENWLKTNFPARYIYEKVLPEVVEAESPHVPYHPGSPWGDGLKTSNTKVGDMHQWNVWHGTQEKYQIFDTLGGRFNSEFGMEAFPHIDTIKYYCTDPLQLYPQSHMLDFHNKADGHERRIATYLVENFRTRTDLEAFIHLTQLSQAEALMFGYRGWRRQWGQQRFCGGALVWQLNDCWPVTSWSIVDYFLRKKPAYYAMRRVLAPVAVAVKRAHHDWSVVHARVPKTSDYELWVASSLPEELTATVELRFISISSGEEIKEKIVEKDVKIVANGTTDVLSGTIDNINEEAHVLAARIWVNGEIVSRDVDWPQPLKYLSFKDRGVEVQPKDDGTISVKASKPTKGLVFEERAGVLLNDSAIDLVPGDEQVIKVRGLAAGDAPLQWTYLGKS</sequence>
<comment type="pathway">
    <text evidence="2">Glycan metabolism; N-glycan degradation.</text>
</comment>
<evidence type="ECO:0000256" key="3">
    <source>
        <dbReference type="ARBA" id="ARBA00012754"/>
    </source>
</evidence>
<feature type="domain" description="Mannosidase Ig/CBM-like" evidence="12">
    <location>
        <begin position="678"/>
        <end position="765"/>
    </location>
</feature>
<accession>A0A9P4K6A7</accession>
<dbReference type="FunFam" id="3.20.20.80:FF:000050">
    <property type="entry name" value="Beta-mannosidase B"/>
    <property type="match status" value="1"/>
</dbReference>
<dbReference type="Gene3D" id="3.20.20.80">
    <property type="entry name" value="Glycosidases"/>
    <property type="match status" value="1"/>
</dbReference>
<keyword evidence="4 14" id="KW-0378">Hydrolase</keyword>
<dbReference type="InterPro" id="IPR006102">
    <property type="entry name" value="Ig-like_GH2"/>
</dbReference>
<dbReference type="GO" id="GO:0004567">
    <property type="term" value="F:beta-mannosidase activity"/>
    <property type="evidence" value="ECO:0007669"/>
    <property type="project" value="UniProtKB-EC"/>
</dbReference>
<name>A0A9P4K6A7_9PLEO</name>
<reference evidence="15" key="1">
    <citation type="journal article" date="2020" name="Stud. Mycol.">
        <title>101 Dothideomycetes genomes: A test case for predicting lifestyles and emergence of pathogens.</title>
        <authorList>
            <person name="Haridas S."/>
            <person name="Albert R."/>
            <person name="Binder M."/>
            <person name="Bloem J."/>
            <person name="LaButti K."/>
            <person name="Salamov A."/>
            <person name="Andreopoulos B."/>
            <person name="Baker S."/>
            <person name="Barry K."/>
            <person name="Bills G."/>
            <person name="Bluhm B."/>
            <person name="Cannon C."/>
            <person name="Castanera R."/>
            <person name="Culley D."/>
            <person name="Daum C."/>
            <person name="Ezra D."/>
            <person name="Gonzalez J."/>
            <person name="Henrissat B."/>
            <person name="Kuo A."/>
            <person name="Liang C."/>
            <person name="Lipzen A."/>
            <person name="Lutzoni F."/>
            <person name="Magnuson J."/>
            <person name="Mondo S."/>
            <person name="Nolan M."/>
            <person name="Ohm R."/>
            <person name="Pangilinan J."/>
            <person name="Park H.-J."/>
            <person name="Ramirez L."/>
            <person name="Alfaro M."/>
            <person name="Sun H."/>
            <person name="Tritt A."/>
            <person name="Yoshinaga Y."/>
            <person name="Zwiers L.-H."/>
            <person name="Turgeon B."/>
            <person name="Goodwin S."/>
            <person name="Spatafora J."/>
            <person name="Crous P."/>
            <person name="Grigoriev I."/>
        </authorList>
    </citation>
    <scope>NUCLEOTIDE SEQUENCE [LARGE SCALE GENOMIC DNA]</scope>
    <source>
        <strain evidence="15">CBS 304.66</strain>
    </source>
</reference>
<feature type="domain" description="Glycoside hydrolase family 2 immunoglobulin-like beta-sandwich" evidence="11">
    <location>
        <begin position="198"/>
        <end position="300"/>
    </location>
</feature>
<dbReference type="SUPFAM" id="SSF51445">
    <property type="entry name" value="(Trans)glycosidases"/>
    <property type="match status" value="1"/>
</dbReference>
<feature type="domain" description="Beta-mannosidase-like galactose-binding" evidence="13">
    <location>
        <begin position="14"/>
        <end position="188"/>
    </location>
</feature>
<evidence type="ECO:0000256" key="7">
    <source>
        <dbReference type="ARBA" id="ARBA00023326"/>
    </source>
</evidence>
<evidence type="ECO:0000256" key="9">
    <source>
        <dbReference type="ARBA" id="ARBA00041069"/>
    </source>
</evidence>